<evidence type="ECO:0000256" key="1">
    <source>
        <dbReference type="ARBA" id="ARBA00004651"/>
    </source>
</evidence>
<reference evidence="10" key="1">
    <citation type="journal article" date="2019" name="Int. J. Syst. Evol. Microbiol.">
        <title>The Global Catalogue of Microorganisms (GCM) 10K type strain sequencing project: providing services to taxonomists for standard genome sequencing and annotation.</title>
        <authorList>
            <consortium name="The Broad Institute Genomics Platform"/>
            <consortium name="The Broad Institute Genome Sequencing Center for Infectious Disease"/>
            <person name="Wu L."/>
            <person name="Ma J."/>
        </authorList>
    </citation>
    <scope>NUCLEOTIDE SEQUENCE [LARGE SCALE GENOMIC DNA]</scope>
    <source>
        <strain evidence="10">CCUG 63830</strain>
    </source>
</reference>
<dbReference type="Proteomes" id="UP001596317">
    <property type="component" value="Unassembled WGS sequence"/>
</dbReference>
<comment type="subcellular location">
    <subcellularLocation>
        <location evidence="1 7">Cell membrane</location>
        <topology evidence="1 7">Multi-pass membrane protein</topology>
    </subcellularLocation>
</comment>
<accession>A0ABW1ZHA1</accession>
<keyword evidence="10" id="KW-1185">Reference proteome</keyword>
<dbReference type="PANTHER" id="PTHR30353">
    <property type="entry name" value="INNER MEMBRANE PROTEIN DEDA-RELATED"/>
    <property type="match status" value="1"/>
</dbReference>
<feature type="transmembrane region" description="Helical" evidence="7">
    <location>
        <begin position="57"/>
        <end position="79"/>
    </location>
</feature>
<keyword evidence="5 7" id="KW-1133">Transmembrane helix</keyword>
<comment type="caution">
    <text evidence="7">Lacks conserved residue(s) required for the propagation of feature annotation.</text>
</comment>
<evidence type="ECO:0000313" key="10">
    <source>
        <dbReference type="Proteomes" id="UP001596317"/>
    </source>
</evidence>
<evidence type="ECO:0000256" key="5">
    <source>
        <dbReference type="ARBA" id="ARBA00022989"/>
    </source>
</evidence>
<dbReference type="PANTHER" id="PTHR30353:SF15">
    <property type="entry name" value="INNER MEMBRANE PROTEIN YABI"/>
    <property type="match status" value="1"/>
</dbReference>
<gene>
    <name evidence="9" type="ORF">ACFP90_04670</name>
</gene>
<evidence type="ECO:0000259" key="8">
    <source>
        <dbReference type="Pfam" id="PF09335"/>
    </source>
</evidence>
<feature type="domain" description="VTT" evidence="8">
    <location>
        <begin position="57"/>
        <end position="154"/>
    </location>
</feature>
<dbReference type="InterPro" id="IPR032818">
    <property type="entry name" value="DedA-like"/>
</dbReference>
<evidence type="ECO:0000256" key="3">
    <source>
        <dbReference type="ARBA" id="ARBA00022475"/>
    </source>
</evidence>
<keyword evidence="6 7" id="KW-0472">Membrane</keyword>
<organism evidence="9 10">
    <name type="scientific">Deinococcus multiflagellatus</name>
    <dbReference type="NCBI Taxonomy" id="1656887"/>
    <lineage>
        <taxon>Bacteria</taxon>
        <taxon>Thermotogati</taxon>
        <taxon>Deinococcota</taxon>
        <taxon>Deinococci</taxon>
        <taxon>Deinococcales</taxon>
        <taxon>Deinococcaceae</taxon>
        <taxon>Deinococcus</taxon>
    </lineage>
</organism>
<feature type="transmembrane region" description="Helical" evidence="7">
    <location>
        <begin position="169"/>
        <end position="192"/>
    </location>
</feature>
<keyword evidence="3 7" id="KW-1003">Cell membrane</keyword>
<comment type="caution">
    <text evidence="9">The sequence shown here is derived from an EMBL/GenBank/DDBJ whole genome shotgun (WGS) entry which is preliminary data.</text>
</comment>
<dbReference type="Pfam" id="PF09335">
    <property type="entry name" value="VTT_dom"/>
    <property type="match status" value="1"/>
</dbReference>
<proteinExistence type="inferred from homology"/>
<evidence type="ECO:0000256" key="4">
    <source>
        <dbReference type="ARBA" id="ARBA00022692"/>
    </source>
</evidence>
<dbReference type="InterPro" id="IPR032816">
    <property type="entry name" value="VTT_dom"/>
</dbReference>
<evidence type="ECO:0000313" key="9">
    <source>
        <dbReference type="EMBL" id="MFC6659732.1"/>
    </source>
</evidence>
<comment type="similarity">
    <text evidence="2 7">Belongs to the DedA family.</text>
</comment>
<evidence type="ECO:0000256" key="7">
    <source>
        <dbReference type="RuleBase" id="RU367016"/>
    </source>
</evidence>
<keyword evidence="4 7" id="KW-0812">Transmembrane</keyword>
<protein>
    <submittedName>
        <fullName evidence="9">DedA family protein</fullName>
    </submittedName>
</protein>
<feature type="transmembrane region" description="Helical" evidence="7">
    <location>
        <begin position="137"/>
        <end position="157"/>
    </location>
</feature>
<evidence type="ECO:0000256" key="2">
    <source>
        <dbReference type="ARBA" id="ARBA00010792"/>
    </source>
</evidence>
<name>A0ABW1ZHA1_9DEIO</name>
<evidence type="ECO:0000256" key="6">
    <source>
        <dbReference type="ARBA" id="ARBA00023136"/>
    </source>
</evidence>
<dbReference type="RefSeq" id="WP_224603774.1">
    <property type="nucleotide sequence ID" value="NZ_JAIQXV010000001.1"/>
</dbReference>
<sequence length="201" mass="21119">MTHPESLRLWLAALNPALLNGATFGLLALEGAGVPGVPGVVPMLAQAAAIDAGHATLGGALLWGTLGNWLGSLLGYHAARRWRAWLGPRLAQRHTERAERLLARGGAGLIILSRTIGSLRTPVTLVAGAAPYPFGPYLRLSLLGAALHVGVWQTLLWKGGPALLPLLDRWGHAGLLAAAGGALLWALGRWAWTRRSALKEG</sequence>
<dbReference type="EMBL" id="JBHSWB010000001">
    <property type="protein sequence ID" value="MFC6659732.1"/>
    <property type="molecule type" value="Genomic_DNA"/>
</dbReference>